<name>A0A5U0NTC4_SALER</name>
<sequence>MAVKFIVNVKAGDNGDFGFDFEIDDSQQNDARERTVVEYLAGTCLVALQKISSNGDIAAD</sequence>
<accession>A0A5U0NTC4</accession>
<dbReference type="AlphaFoldDB" id="A0A5U0NTC4"/>
<reference evidence="1" key="1">
    <citation type="submission" date="2018-07" db="EMBL/GenBank/DDBJ databases">
        <authorList>
            <consortium name="PulseNet: The National Subtyping Network for Foodborne Disease Surveillance"/>
            <person name="Tarr C.L."/>
            <person name="Trees E."/>
            <person name="Katz L.S."/>
            <person name="Carleton-Romer H.A."/>
            <person name="Stroika S."/>
            <person name="Kucerova Z."/>
            <person name="Roache K.F."/>
            <person name="Sabol A.L."/>
            <person name="Besser J."/>
            <person name="Gerner-Smidt P."/>
        </authorList>
    </citation>
    <scope>NUCLEOTIDE SEQUENCE</scope>
    <source>
        <strain evidence="1">PNUSAS015592</strain>
    </source>
</reference>
<evidence type="ECO:0000313" key="1">
    <source>
        <dbReference type="EMBL" id="EBS7983599.1"/>
    </source>
</evidence>
<proteinExistence type="predicted"/>
<comment type="caution">
    <text evidence="1">The sequence shown here is derived from an EMBL/GenBank/DDBJ whole genome shotgun (WGS) entry which is preliminary data.</text>
</comment>
<dbReference type="EMBL" id="AAGWQQ010000046">
    <property type="protein sequence ID" value="EBS7983599.1"/>
    <property type="molecule type" value="Genomic_DNA"/>
</dbReference>
<organism evidence="1">
    <name type="scientific">Salmonella enterica</name>
    <name type="common">Salmonella choleraesuis</name>
    <dbReference type="NCBI Taxonomy" id="28901"/>
    <lineage>
        <taxon>Bacteria</taxon>
        <taxon>Pseudomonadati</taxon>
        <taxon>Pseudomonadota</taxon>
        <taxon>Gammaproteobacteria</taxon>
        <taxon>Enterobacterales</taxon>
        <taxon>Enterobacteriaceae</taxon>
        <taxon>Salmonella</taxon>
    </lineage>
</organism>
<protein>
    <submittedName>
        <fullName evidence="1">Uncharacterized protein</fullName>
    </submittedName>
</protein>
<gene>
    <name evidence="1" type="ORF">CEJ09_17410</name>
</gene>